<proteinExistence type="predicted"/>
<organism evidence="1 2">
    <name type="scientific">Rhizobium terricola</name>
    <dbReference type="NCBI Taxonomy" id="2728849"/>
    <lineage>
        <taxon>Bacteria</taxon>
        <taxon>Pseudomonadati</taxon>
        <taxon>Pseudomonadota</taxon>
        <taxon>Alphaproteobacteria</taxon>
        <taxon>Hyphomicrobiales</taxon>
        <taxon>Rhizobiaceae</taxon>
        <taxon>Rhizobium/Agrobacterium group</taxon>
        <taxon>Rhizobium</taxon>
    </lineage>
</organism>
<dbReference type="AlphaFoldDB" id="A0A7Y0AZ99"/>
<evidence type="ECO:0000313" key="2">
    <source>
        <dbReference type="Proteomes" id="UP000541470"/>
    </source>
</evidence>
<reference evidence="1 2" key="1">
    <citation type="submission" date="2020-04" db="EMBL/GenBank/DDBJ databases">
        <title>Rhizobium sp. S-51 isolated from soil.</title>
        <authorList>
            <person name="Dahal R.H."/>
        </authorList>
    </citation>
    <scope>NUCLEOTIDE SEQUENCE [LARGE SCALE GENOMIC DNA]</scope>
    <source>
        <strain evidence="1 2">S-51</strain>
    </source>
</reference>
<gene>
    <name evidence="1" type="ORF">HHL25_18670</name>
</gene>
<protein>
    <submittedName>
        <fullName evidence="1">Uncharacterized protein</fullName>
    </submittedName>
</protein>
<accession>A0A7Y0AZ99</accession>
<keyword evidence="2" id="KW-1185">Reference proteome</keyword>
<comment type="caution">
    <text evidence="1">The sequence shown here is derived from an EMBL/GenBank/DDBJ whole genome shotgun (WGS) entry which is preliminary data.</text>
</comment>
<name>A0A7Y0AZ99_9HYPH</name>
<dbReference type="EMBL" id="JABBGK010000004">
    <property type="protein sequence ID" value="NML76163.1"/>
    <property type="molecule type" value="Genomic_DNA"/>
</dbReference>
<dbReference type="Proteomes" id="UP000541470">
    <property type="component" value="Unassembled WGS sequence"/>
</dbReference>
<dbReference type="RefSeq" id="WP_169594493.1">
    <property type="nucleotide sequence ID" value="NZ_JABBGK010000004.1"/>
</dbReference>
<sequence>MRGTAPGLSLLKKIAQLASGGGTDTSFLNISGDGPHTTPKTAPDPGAASLFKALEPGVFLSSRWLG</sequence>
<evidence type="ECO:0000313" key="1">
    <source>
        <dbReference type="EMBL" id="NML76163.1"/>
    </source>
</evidence>